<dbReference type="Pfam" id="PF03995">
    <property type="entry name" value="Inhibitor_I36"/>
    <property type="match status" value="1"/>
</dbReference>
<proteinExistence type="predicted"/>
<dbReference type="AlphaFoldDB" id="A0A6G4XSA1"/>
<accession>A0A6G4XSA1</accession>
<keyword evidence="1" id="KW-0732">Signal</keyword>
<reference evidence="2 3" key="1">
    <citation type="submission" date="2020-02" db="EMBL/GenBank/DDBJ databases">
        <title>Whole-genome analyses of novel actinobacteria.</title>
        <authorList>
            <person name="Sahin N."/>
            <person name="Tokatli A."/>
        </authorList>
    </citation>
    <scope>NUCLEOTIDE SEQUENCE [LARGE SCALE GENOMIC DNA]</scope>
    <source>
        <strain evidence="2 3">YC504</strain>
    </source>
</reference>
<dbReference type="Proteomes" id="UP000481109">
    <property type="component" value="Unassembled WGS sequence"/>
</dbReference>
<sequence>MRTTRTQLRTTITAAALGVAALASAMAPAAAAPPGPTGCGPGELCLWTAPDYSGDRTTYELTELTTETCTALPPGSSAQALANRTARPVTTYQSAECEETGDFETYPGRGGGTWAPESPYKVRAFKIWER</sequence>
<keyword evidence="3" id="KW-1185">Reference proteome</keyword>
<organism evidence="2 3">
    <name type="scientific">Streptomyces mesophilus</name>
    <dbReference type="NCBI Taxonomy" id="1775132"/>
    <lineage>
        <taxon>Bacteria</taxon>
        <taxon>Bacillati</taxon>
        <taxon>Actinomycetota</taxon>
        <taxon>Actinomycetes</taxon>
        <taxon>Kitasatosporales</taxon>
        <taxon>Streptomycetaceae</taxon>
        <taxon>Streptomyces</taxon>
    </lineage>
</organism>
<evidence type="ECO:0000313" key="2">
    <source>
        <dbReference type="EMBL" id="NGO80466.1"/>
    </source>
</evidence>
<protein>
    <recommendedName>
        <fullName evidence="4">Peptidase inhibitor family I36 protein</fullName>
    </recommendedName>
</protein>
<name>A0A6G4XSA1_9ACTN</name>
<dbReference type="InterPro" id="IPR006311">
    <property type="entry name" value="TAT_signal"/>
</dbReference>
<feature type="chain" id="PRO_5026294141" description="Peptidase inhibitor family I36 protein" evidence="1">
    <location>
        <begin position="32"/>
        <end position="130"/>
    </location>
</feature>
<dbReference type="PROSITE" id="PS51318">
    <property type="entry name" value="TAT"/>
    <property type="match status" value="1"/>
</dbReference>
<comment type="caution">
    <text evidence="2">The sequence shown here is derived from an EMBL/GenBank/DDBJ whole genome shotgun (WGS) entry which is preliminary data.</text>
</comment>
<evidence type="ECO:0000313" key="3">
    <source>
        <dbReference type="Proteomes" id="UP000481109"/>
    </source>
</evidence>
<feature type="signal peptide" evidence="1">
    <location>
        <begin position="1"/>
        <end position="31"/>
    </location>
</feature>
<evidence type="ECO:0008006" key="4">
    <source>
        <dbReference type="Google" id="ProtNLM"/>
    </source>
</evidence>
<dbReference type="RefSeq" id="WP_165335886.1">
    <property type="nucleotide sequence ID" value="NZ_JAAKZW010000220.1"/>
</dbReference>
<evidence type="ECO:0000256" key="1">
    <source>
        <dbReference type="SAM" id="SignalP"/>
    </source>
</evidence>
<dbReference type="EMBL" id="JAAKZW010000220">
    <property type="protein sequence ID" value="NGO80466.1"/>
    <property type="molecule type" value="Genomic_DNA"/>
</dbReference>
<gene>
    <name evidence="2" type="ORF">G6045_33135</name>
</gene>